<gene>
    <name evidence="2" type="ORF">EET67_10525</name>
</gene>
<keyword evidence="3" id="KW-1185">Reference proteome</keyword>
<sequence length="154" mass="16764">MRMSLQTDYALRMLIYLALRKEESSTVSEVAARYGLSHNHLLKVALHLKNLGLVKTTRGRSGGIRLACEPQQIGIGMLVRSMGSDFALVECMKADGGACILTPACRLKTIICEALDAYLSVFDKYTLADLLTNANDLRTILGIDQETAAEQSAA</sequence>
<dbReference type="SUPFAM" id="SSF46785">
    <property type="entry name" value="Winged helix' DNA-binding domain"/>
    <property type="match status" value="1"/>
</dbReference>
<dbReference type="PROSITE" id="PS01332">
    <property type="entry name" value="HTH_RRF2_1"/>
    <property type="match status" value="1"/>
</dbReference>
<dbReference type="PANTHER" id="PTHR33221:SF4">
    <property type="entry name" value="HTH-TYPE TRANSCRIPTIONAL REPRESSOR NSRR"/>
    <property type="match status" value="1"/>
</dbReference>
<accession>A0A432V784</accession>
<dbReference type="AlphaFoldDB" id="A0A432V784"/>
<dbReference type="Pfam" id="PF02082">
    <property type="entry name" value="Rrf2"/>
    <property type="match status" value="1"/>
</dbReference>
<dbReference type="PROSITE" id="PS51197">
    <property type="entry name" value="HTH_RRF2_2"/>
    <property type="match status" value="1"/>
</dbReference>
<dbReference type="Proteomes" id="UP000281647">
    <property type="component" value="Unassembled WGS sequence"/>
</dbReference>
<proteinExistence type="predicted"/>
<dbReference type="OrthoDB" id="9795923at2"/>
<dbReference type="InterPro" id="IPR036390">
    <property type="entry name" value="WH_DNA-bd_sf"/>
</dbReference>
<dbReference type="NCBIfam" id="TIGR00738">
    <property type="entry name" value="rrf2_super"/>
    <property type="match status" value="1"/>
</dbReference>
<protein>
    <submittedName>
        <fullName evidence="2">Rrf2 family transcriptional regulator</fullName>
    </submittedName>
</protein>
<dbReference type="Gene3D" id="1.10.10.10">
    <property type="entry name" value="Winged helix-like DNA-binding domain superfamily/Winged helix DNA-binding domain"/>
    <property type="match status" value="1"/>
</dbReference>
<organism evidence="2 3">
    <name type="scientific">Borborobacter arsenicus</name>
    <dbReference type="NCBI Taxonomy" id="1851146"/>
    <lineage>
        <taxon>Bacteria</taxon>
        <taxon>Pseudomonadati</taxon>
        <taxon>Pseudomonadota</taxon>
        <taxon>Alphaproteobacteria</taxon>
        <taxon>Hyphomicrobiales</taxon>
        <taxon>Phyllobacteriaceae</taxon>
        <taxon>Borborobacter</taxon>
    </lineage>
</organism>
<dbReference type="InterPro" id="IPR000944">
    <property type="entry name" value="Tscrpt_reg_Rrf2"/>
</dbReference>
<comment type="caution">
    <text evidence="2">The sequence shown here is derived from an EMBL/GenBank/DDBJ whole genome shotgun (WGS) entry which is preliminary data.</text>
</comment>
<evidence type="ECO:0000313" key="2">
    <source>
        <dbReference type="EMBL" id="RUM98036.1"/>
    </source>
</evidence>
<dbReference type="EMBL" id="RKST01000008">
    <property type="protein sequence ID" value="RUM98036.1"/>
    <property type="molecule type" value="Genomic_DNA"/>
</dbReference>
<name>A0A432V784_9HYPH</name>
<dbReference type="GO" id="GO:0005829">
    <property type="term" value="C:cytosol"/>
    <property type="evidence" value="ECO:0007669"/>
    <property type="project" value="TreeGrafter"/>
</dbReference>
<dbReference type="PANTHER" id="PTHR33221">
    <property type="entry name" value="WINGED HELIX-TURN-HELIX TRANSCRIPTIONAL REGULATOR, RRF2 FAMILY"/>
    <property type="match status" value="1"/>
</dbReference>
<evidence type="ECO:0000313" key="3">
    <source>
        <dbReference type="Proteomes" id="UP000281647"/>
    </source>
</evidence>
<keyword evidence="1" id="KW-0238">DNA-binding</keyword>
<dbReference type="GO" id="GO:0003677">
    <property type="term" value="F:DNA binding"/>
    <property type="evidence" value="ECO:0007669"/>
    <property type="project" value="UniProtKB-KW"/>
</dbReference>
<dbReference type="GO" id="GO:0003700">
    <property type="term" value="F:DNA-binding transcription factor activity"/>
    <property type="evidence" value="ECO:0007669"/>
    <property type="project" value="TreeGrafter"/>
</dbReference>
<reference evidence="2 3" key="1">
    <citation type="submission" date="2018-11" db="EMBL/GenBank/DDBJ databases">
        <title>Pseudaminobacter arsenicus sp. nov., an arsenic-resistant bacterium isolated from arsenic-rich aquifers.</title>
        <authorList>
            <person name="Mu Y."/>
        </authorList>
    </citation>
    <scope>NUCLEOTIDE SEQUENCE [LARGE SCALE GENOMIC DNA]</scope>
    <source>
        <strain evidence="2 3">CB3</strain>
    </source>
</reference>
<dbReference type="InterPro" id="IPR036388">
    <property type="entry name" value="WH-like_DNA-bd_sf"/>
</dbReference>
<dbReference type="InterPro" id="IPR030489">
    <property type="entry name" value="TR_Rrf2-type_CS"/>
</dbReference>
<evidence type="ECO:0000256" key="1">
    <source>
        <dbReference type="ARBA" id="ARBA00023125"/>
    </source>
</evidence>